<dbReference type="STRING" id="910964.GEAM_1435"/>
<dbReference type="Proteomes" id="UP000028640">
    <property type="component" value="Unassembled WGS sequence"/>
</dbReference>
<sequence length="109" mass="11667">MTLQNRGQMASAAMLSPAANAPVMQSPSAAIDTISWSYSLLGPEPAGLQVQLCSSSNRCQQLDAAQGQTRNFFGQSAQSSFRLVFGVEGQGRLNPPLRVVSQQVIVNYH</sequence>
<comment type="caution">
    <text evidence="1">The sequence shown here is derived from an EMBL/GenBank/DDBJ whole genome shotgun (WGS) entry which is preliminary data.</text>
</comment>
<keyword evidence="1" id="KW-0966">Cell projection</keyword>
<organism evidence="1 2">
    <name type="scientific">Ewingella americana (strain ATCC 33852 / DSM 4580 / CCUG 14506 / JCM 5911 / LMG 7869 / NCTC 12157 / CDC 1468-78)</name>
    <dbReference type="NCBI Taxonomy" id="910964"/>
    <lineage>
        <taxon>Bacteria</taxon>
        <taxon>Pseudomonadati</taxon>
        <taxon>Pseudomonadota</taxon>
        <taxon>Gammaproteobacteria</taxon>
        <taxon>Enterobacterales</taxon>
        <taxon>Yersiniaceae</taxon>
        <taxon>Ewingella</taxon>
    </lineage>
</organism>
<accession>A0A085GFP2</accession>
<keyword evidence="2" id="KW-1185">Reference proteome</keyword>
<gene>
    <name evidence="1" type="ORF">GEAM_1435</name>
</gene>
<name>A0A085GFP2_EWIA3</name>
<dbReference type="InterPro" id="IPR009420">
    <property type="entry name" value="FlhE"/>
</dbReference>
<dbReference type="AlphaFoldDB" id="A0A085GFP2"/>
<dbReference type="Pfam" id="PF06366">
    <property type="entry name" value="FlhE"/>
    <property type="match status" value="1"/>
</dbReference>
<protein>
    <submittedName>
        <fullName evidence="1">FlhE family flagellar protein</fullName>
    </submittedName>
</protein>
<dbReference type="eggNOG" id="ENOG502ZRXW">
    <property type="taxonomic scope" value="Bacteria"/>
</dbReference>
<keyword evidence="1" id="KW-0969">Cilium</keyword>
<keyword evidence="1" id="KW-0282">Flagellum</keyword>
<proteinExistence type="predicted"/>
<evidence type="ECO:0000313" key="2">
    <source>
        <dbReference type="Proteomes" id="UP000028640"/>
    </source>
</evidence>
<reference evidence="1 2" key="1">
    <citation type="submission" date="2014-05" db="EMBL/GenBank/DDBJ databases">
        <title>ATOL: Assembling a taxonomically balanced genome-scale reconstruction of the evolutionary history of the Enterobacteriaceae.</title>
        <authorList>
            <person name="Plunkett G.III."/>
            <person name="Neeno-Eckwall E.C."/>
            <person name="Glasner J.D."/>
            <person name="Perna N.T."/>
        </authorList>
    </citation>
    <scope>NUCLEOTIDE SEQUENCE [LARGE SCALE GENOMIC DNA]</scope>
    <source>
        <strain evidence="1 2">ATCC 33852</strain>
    </source>
</reference>
<dbReference type="EMBL" id="JMPJ01000040">
    <property type="protein sequence ID" value="KFC82537.1"/>
    <property type="molecule type" value="Genomic_DNA"/>
</dbReference>
<evidence type="ECO:0000313" key="1">
    <source>
        <dbReference type="EMBL" id="KFC82537.1"/>
    </source>
</evidence>